<evidence type="ECO:0000313" key="2">
    <source>
        <dbReference type="EMBL" id="CAB4768860.1"/>
    </source>
</evidence>
<dbReference type="AlphaFoldDB" id="A0A6J7PMP8"/>
<dbReference type="EMBL" id="CAEZZU010000009">
    <property type="protein sequence ID" value="CAB4768860.1"/>
    <property type="molecule type" value="Genomic_DNA"/>
</dbReference>
<dbReference type="EMBL" id="CAFAAH010000034">
    <property type="protein sequence ID" value="CAB4790602.1"/>
    <property type="molecule type" value="Genomic_DNA"/>
</dbReference>
<accession>A0A6J7PMP8</accession>
<dbReference type="EMBL" id="CAEZWM010000138">
    <property type="protein sequence ID" value="CAB4662799.1"/>
    <property type="molecule type" value="Genomic_DNA"/>
</dbReference>
<evidence type="ECO:0000313" key="3">
    <source>
        <dbReference type="EMBL" id="CAB4790602.1"/>
    </source>
</evidence>
<reference evidence="6" key="1">
    <citation type="submission" date="2020-05" db="EMBL/GenBank/DDBJ databases">
        <authorList>
            <person name="Chiriac C."/>
            <person name="Salcher M."/>
            <person name="Ghai R."/>
            <person name="Kavagutti S V."/>
        </authorList>
    </citation>
    <scope>NUCLEOTIDE SEQUENCE</scope>
</reference>
<evidence type="ECO:0000313" key="4">
    <source>
        <dbReference type="EMBL" id="CAB4856810.1"/>
    </source>
</evidence>
<dbReference type="EMBL" id="CAFBPF010000018">
    <property type="protein sequence ID" value="CAB5003254.1"/>
    <property type="molecule type" value="Genomic_DNA"/>
</dbReference>
<dbReference type="EMBL" id="CAFBLK010000018">
    <property type="protein sequence ID" value="CAB4856810.1"/>
    <property type="molecule type" value="Genomic_DNA"/>
</dbReference>
<dbReference type="EMBL" id="CAFBOR010000099">
    <property type="protein sequence ID" value="CAB4988067.1"/>
    <property type="molecule type" value="Genomic_DNA"/>
</dbReference>
<evidence type="ECO:0000313" key="5">
    <source>
        <dbReference type="EMBL" id="CAB4988067.1"/>
    </source>
</evidence>
<evidence type="ECO:0000313" key="1">
    <source>
        <dbReference type="EMBL" id="CAB4662799.1"/>
    </source>
</evidence>
<gene>
    <name evidence="1" type="ORF">UFOPK2242_01071</name>
    <name evidence="2" type="ORF">UFOPK2925_00156</name>
    <name evidence="3" type="ORF">UFOPK2996_00407</name>
    <name evidence="4" type="ORF">UFOPK3317_00189</name>
    <name evidence="5" type="ORF">UFOPK3974_00787</name>
    <name evidence="6" type="ORF">UFOPK4071_00270</name>
</gene>
<sequence length="262" mass="28564">MQPFERLRAIARWTKGIDEESLLLEAIDCLADFDDDPAGLVVACRRLLSYHPYSARLWWVCSRVIGSMEPRMVAWDTWDQIRNDATASYLNTWIGHAPLGADERPVLSLGWSQTMSALAEISAGREIVVMRTGDDNNLSRSLREESRPIRVIGAVEVAALDPACVLVPIVVSGGGRVFVTPKIFDSFDLLSDYPAVGVAPIGCALSENVVGAFISGNEALDLKELPITSAQSFAGPSGVVPREQFLQRRDAPDAPELIRSLG</sequence>
<organism evidence="6">
    <name type="scientific">freshwater metagenome</name>
    <dbReference type="NCBI Taxonomy" id="449393"/>
    <lineage>
        <taxon>unclassified sequences</taxon>
        <taxon>metagenomes</taxon>
        <taxon>ecological metagenomes</taxon>
    </lineage>
</organism>
<proteinExistence type="predicted"/>
<protein>
    <submittedName>
        <fullName evidence="6">Unannotated protein</fullName>
    </submittedName>
</protein>
<name>A0A6J7PMP8_9ZZZZ</name>
<evidence type="ECO:0000313" key="6">
    <source>
        <dbReference type="EMBL" id="CAB5003254.1"/>
    </source>
</evidence>